<evidence type="ECO:0000256" key="9">
    <source>
        <dbReference type="ARBA" id="ARBA00023136"/>
    </source>
</evidence>
<comment type="similarity">
    <text evidence="2">Belongs to the TonB family.</text>
</comment>
<keyword evidence="5" id="KW-0997">Cell inner membrane</keyword>
<keyword evidence="8" id="KW-1133">Transmembrane helix</keyword>
<keyword evidence="7" id="KW-0653">Protein transport</keyword>
<sequence length="207" mass="22189">MLDESGKRWMLWFVRKDSQTGSDQISRRTETESPGLSSPAARVAKEKDTAQAEELGTPHTYTLEAPNVNRPAANGSAANNPVDEAPAIQKEPAVPQEEAGGGVLNSRITPPPLQVPVGGMVQQARLIHSVPPVYPGLAKITRVSGDVVVDALIDASGNVKTVKVLSGPTILQQSAIETVRQWKYEPARLDGQAVAMHLSVTVKFRLN</sequence>
<dbReference type="AlphaFoldDB" id="A0A7V8SVN0"/>
<feature type="domain" description="TonB C-terminal" evidence="11">
    <location>
        <begin position="119"/>
        <end position="207"/>
    </location>
</feature>
<evidence type="ECO:0000256" key="6">
    <source>
        <dbReference type="ARBA" id="ARBA00022692"/>
    </source>
</evidence>
<reference evidence="12" key="1">
    <citation type="submission" date="2020-06" db="EMBL/GenBank/DDBJ databases">
        <title>Legume-microbial interactions unlock mineral nutrients during tropical forest succession.</title>
        <authorList>
            <person name="Epihov D.Z."/>
        </authorList>
    </citation>
    <scope>NUCLEOTIDE SEQUENCE [LARGE SCALE GENOMIC DNA]</scope>
    <source>
        <strain evidence="12">Pan2503</strain>
    </source>
</reference>
<evidence type="ECO:0000313" key="13">
    <source>
        <dbReference type="Proteomes" id="UP000567293"/>
    </source>
</evidence>
<dbReference type="InterPro" id="IPR006260">
    <property type="entry name" value="TonB/TolA_C"/>
</dbReference>
<dbReference type="PROSITE" id="PS52015">
    <property type="entry name" value="TONB_CTD"/>
    <property type="match status" value="1"/>
</dbReference>
<keyword evidence="4" id="KW-1003">Cell membrane</keyword>
<dbReference type="GO" id="GO:0055085">
    <property type="term" value="P:transmembrane transport"/>
    <property type="evidence" value="ECO:0007669"/>
    <property type="project" value="InterPro"/>
</dbReference>
<dbReference type="GO" id="GO:0015031">
    <property type="term" value="P:protein transport"/>
    <property type="evidence" value="ECO:0007669"/>
    <property type="project" value="UniProtKB-KW"/>
</dbReference>
<gene>
    <name evidence="12" type="ORF">HRJ53_02240</name>
</gene>
<organism evidence="12 13">
    <name type="scientific">Candidatus Acidiferrum panamense</name>
    <dbReference type="NCBI Taxonomy" id="2741543"/>
    <lineage>
        <taxon>Bacteria</taxon>
        <taxon>Pseudomonadati</taxon>
        <taxon>Acidobacteriota</taxon>
        <taxon>Terriglobia</taxon>
        <taxon>Candidatus Acidiferrales</taxon>
        <taxon>Candidatus Acidiferrum</taxon>
    </lineage>
</organism>
<dbReference type="Gene3D" id="3.30.1150.10">
    <property type="match status" value="1"/>
</dbReference>
<keyword evidence="13" id="KW-1185">Reference proteome</keyword>
<evidence type="ECO:0000256" key="2">
    <source>
        <dbReference type="ARBA" id="ARBA00006555"/>
    </source>
</evidence>
<evidence type="ECO:0000256" key="4">
    <source>
        <dbReference type="ARBA" id="ARBA00022475"/>
    </source>
</evidence>
<evidence type="ECO:0000313" key="12">
    <source>
        <dbReference type="EMBL" id="MBA0083792.1"/>
    </source>
</evidence>
<evidence type="ECO:0000256" key="1">
    <source>
        <dbReference type="ARBA" id="ARBA00004383"/>
    </source>
</evidence>
<proteinExistence type="inferred from homology"/>
<comment type="subcellular location">
    <subcellularLocation>
        <location evidence="1">Cell inner membrane</location>
        <topology evidence="1">Single-pass membrane protein</topology>
        <orientation evidence="1">Periplasmic side</orientation>
    </subcellularLocation>
</comment>
<dbReference type="PANTHER" id="PTHR33446:SF2">
    <property type="entry name" value="PROTEIN TONB"/>
    <property type="match status" value="1"/>
</dbReference>
<keyword evidence="3" id="KW-0813">Transport</keyword>
<dbReference type="PANTHER" id="PTHR33446">
    <property type="entry name" value="PROTEIN TONB-RELATED"/>
    <property type="match status" value="1"/>
</dbReference>
<dbReference type="Pfam" id="PF03544">
    <property type="entry name" value="TonB_C"/>
    <property type="match status" value="1"/>
</dbReference>
<dbReference type="InterPro" id="IPR037682">
    <property type="entry name" value="TonB_C"/>
</dbReference>
<protein>
    <submittedName>
        <fullName evidence="12">Energy transducer TonB</fullName>
    </submittedName>
</protein>
<dbReference type="Proteomes" id="UP000567293">
    <property type="component" value="Unassembled WGS sequence"/>
</dbReference>
<dbReference type="GO" id="GO:0098797">
    <property type="term" value="C:plasma membrane protein complex"/>
    <property type="evidence" value="ECO:0007669"/>
    <property type="project" value="TreeGrafter"/>
</dbReference>
<accession>A0A7V8SVN0</accession>
<evidence type="ECO:0000256" key="5">
    <source>
        <dbReference type="ARBA" id="ARBA00022519"/>
    </source>
</evidence>
<evidence type="ECO:0000256" key="7">
    <source>
        <dbReference type="ARBA" id="ARBA00022927"/>
    </source>
</evidence>
<dbReference type="EMBL" id="JACDQQ010000228">
    <property type="protein sequence ID" value="MBA0083792.1"/>
    <property type="molecule type" value="Genomic_DNA"/>
</dbReference>
<dbReference type="GO" id="GO:0031992">
    <property type="term" value="F:energy transducer activity"/>
    <property type="evidence" value="ECO:0007669"/>
    <property type="project" value="TreeGrafter"/>
</dbReference>
<feature type="region of interest" description="Disordered" evidence="10">
    <location>
        <begin position="15"/>
        <end position="82"/>
    </location>
</feature>
<evidence type="ECO:0000256" key="8">
    <source>
        <dbReference type="ARBA" id="ARBA00022989"/>
    </source>
</evidence>
<dbReference type="SUPFAM" id="SSF74653">
    <property type="entry name" value="TolA/TonB C-terminal domain"/>
    <property type="match status" value="1"/>
</dbReference>
<comment type="caution">
    <text evidence="12">The sequence shown here is derived from an EMBL/GenBank/DDBJ whole genome shotgun (WGS) entry which is preliminary data.</text>
</comment>
<name>A0A7V8SVN0_9BACT</name>
<evidence type="ECO:0000259" key="11">
    <source>
        <dbReference type="PROSITE" id="PS52015"/>
    </source>
</evidence>
<evidence type="ECO:0000256" key="10">
    <source>
        <dbReference type="SAM" id="MobiDB-lite"/>
    </source>
</evidence>
<evidence type="ECO:0000256" key="3">
    <source>
        <dbReference type="ARBA" id="ARBA00022448"/>
    </source>
</evidence>
<dbReference type="NCBIfam" id="TIGR01352">
    <property type="entry name" value="tonB_Cterm"/>
    <property type="match status" value="1"/>
</dbReference>
<keyword evidence="9" id="KW-0472">Membrane</keyword>
<dbReference type="InterPro" id="IPR051045">
    <property type="entry name" value="TonB-dependent_transducer"/>
</dbReference>
<keyword evidence="6" id="KW-0812">Transmembrane</keyword>